<dbReference type="PANTHER" id="PTHR11671">
    <property type="entry name" value="V-TYPE ATP SYNTHASE SUBUNIT D"/>
    <property type="match status" value="1"/>
</dbReference>
<dbReference type="NCBIfam" id="NF001544">
    <property type="entry name" value="PRK00373.1-3"/>
    <property type="match status" value="1"/>
</dbReference>
<protein>
    <recommendedName>
        <fullName evidence="4">A-type ATP synthase subunit D</fullName>
    </recommendedName>
</protein>
<dbReference type="Proteomes" id="UP000065473">
    <property type="component" value="Chromosome"/>
</dbReference>
<dbReference type="HAMAP" id="MF_00271">
    <property type="entry name" value="ATP_synth_D_arch"/>
    <property type="match status" value="1"/>
</dbReference>
<keyword evidence="4" id="KW-0375">Hydrogen ion transport</keyword>
<proteinExistence type="inferred from homology"/>
<dbReference type="EMBL" id="CP013695">
    <property type="protein sequence ID" value="ALU31021.1"/>
    <property type="molecule type" value="Genomic_DNA"/>
</dbReference>
<evidence type="ECO:0000313" key="8">
    <source>
        <dbReference type="Proteomes" id="UP000065473"/>
    </source>
</evidence>
<dbReference type="GO" id="GO:0005524">
    <property type="term" value="F:ATP binding"/>
    <property type="evidence" value="ECO:0007669"/>
    <property type="project" value="UniProtKB-UniRule"/>
</dbReference>
<dbReference type="GO" id="GO:0046961">
    <property type="term" value="F:proton-transporting ATPase activity, rotational mechanism"/>
    <property type="evidence" value="ECO:0007669"/>
    <property type="project" value="InterPro"/>
</dbReference>
<dbReference type="RefSeq" id="WP_011278365.1">
    <property type="nucleotide sequence ID" value="NZ_BHWZ01000003.1"/>
</dbReference>
<sequence>MSSRKVLPTKINLINLRRQIRLIRTIKRLLENKREVLLLYLRQYADEYEKVYNEVSKVLSDVYSTYLQGVASEGLSTIQTYADSIPSSLNVNTSIKVLFGVKIPVVDLDESTIQQQPFGNLEISPYILKSREQMSYAFKKILTLIEIESSIRALSGELRKTQRLINAIDTSILPFYQSSSKYIKSVLDDRTREEFTRLKMVRKLLQRRR</sequence>
<evidence type="ECO:0000256" key="1">
    <source>
        <dbReference type="ARBA" id="ARBA00005850"/>
    </source>
</evidence>
<dbReference type="Pfam" id="PF01813">
    <property type="entry name" value="ATP-synt_D"/>
    <property type="match status" value="1"/>
</dbReference>
<comment type="subunit">
    <text evidence="4">Has multiple subunits with at least A(3), B(3), C, D, E, F, H, I and proteolipid K(x).</text>
</comment>
<dbReference type="STRING" id="1435377.SUSAZ_07320"/>
<keyword evidence="2 4" id="KW-0813">Transport</keyword>
<dbReference type="Gene3D" id="1.10.287.3240">
    <property type="match status" value="1"/>
</dbReference>
<dbReference type="Proteomes" id="UP000060043">
    <property type="component" value="Chromosome"/>
</dbReference>
<dbReference type="PaxDb" id="1435377-SUSAZ_07320"/>
<gene>
    <name evidence="4" type="primary">atpD</name>
    <name evidence="5" type="ORF">ATY89_10355</name>
    <name evidence="6" type="ORF">ATZ20_01910</name>
</gene>
<accession>A0A0U3H5W8</accession>
<evidence type="ECO:0000256" key="2">
    <source>
        <dbReference type="ARBA" id="ARBA00022448"/>
    </source>
</evidence>
<comment type="subcellular location">
    <subcellularLocation>
        <location evidence="4">Cell membrane</location>
        <topology evidence="4">Peripheral membrane protein</topology>
    </subcellularLocation>
</comment>
<dbReference type="OMA" id="REEFFRM"/>
<evidence type="ECO:0000313" key="5">
    <source>
        <dbReference type="EMBL" id="ALU30303.1"/>
    </source>
</evidence>
<comment type="similarity">
    <text evidence="1 4">Belongs to the V-ATPase D subunit family.</text>
</comment>
<evidence type="ECO:0000256" key="3">
    <source>
        <dbReference type="ARBA" id="ARBA00023065"/>
    </source>
</evidence>
<keyword evidence="4" id="KW-1003">Cell membrane</keyword>
<dbReference type="GO" id="GO:0042777">
    <property type="term" value="P:proton motive force-driven plasma membrane ATP synthesis"/>
    <property type="evidence" value="ECO:0007669"/>
    <property type="project" value="UniProtKB-UniRule"/>
</dbReference>
<dbReference type="EMBL" id="CP013694">
    <property type="protein sequence ID" value="ALU30303.1"/>
    <property type="molecule type" value="Genomic_DNA"/>
</dbReference>
<name>A0A0U3H5W8_9CREN</name>
<dbReference type="SMR" id="A0A0U3H5W8"/>
<keyword evidence="3 4" id="KW-0406">Ion transport</keyword>
<evidence type="ECO:0000256" key="4">
    <source>
        <dbReference type="HAMAP-Rule" id="MF_00271"/>
    </source>
</evidence>
<reference evidence="7 8" key="1">
    <citation type="submission" date="2015-12" db="EMBL/GenBank/DDBJ databases">
        <title>A stable core within a dynamic pangenome in Sulfolobus acidocaldarius.</title>
        <authorList>
            <person name="Anderson R."/>
            <person name="Kouris A."/>
            <person name="Seward C."/>
            <person name="Campbell K."/>
            <person name="Whitaker R."/>
        </authorList>
    </citation>
    <scope>NUCLEOTIDE SEQUENCE [LARGE SCALE GENOMIC DNA]</scope>
    <source>
        <strain evidence="5 8">GG12-C01-09</strain>
        <strain evidence="6 7">NG05B_CO5_07</strain>
    </source>
</reference>
<keyword evidence="4" id="KW-0472">Membrane</keyword>
<dbReference type="GO" id="GO:0046933">
    <property type="term" value="F:proton-transporting ATP synthase activity, rotational mechanism"/>
    <property type="evidence" value="ECO:0007669"/>
    <property type="project" value="UniProtKB-UniRule"/>
</dbReference>
<dbReference type="NCBIfam" id="TIGR00309">
    <property type="entry name" value="V_ATPase_subD"/>
    <property type="match status" value="1"/>
</dbReference>
<organism evidence="5 8">
    <name type="scientific">Sulfolobus acidocaldarius</name>
    <dbReference type="NCBI Taxonomy" id="2285"/>
    <lineage>
        <taxon>Archaea</taxon>
        <taxon>Thermoproteota</taxon>
        <taxon>Thermoprotei</taxon>
        <taxon>Sulfolobales</taxon>
        <taxon>Sulfolobaceae</taxon>
        <taxon>Sulfolobus</taxon>
    </lineage>
</organism>
<evidence type="ECO:0000313" key="7">
    <source>
        <dbReference type="Proteomes" id="UP000060043"/>
    </source>
</evidence>
<dbReference type="OrthoDB" id="117390at2157"/>
<keyword evidence="4" id="KW-0066">ATP synthesis</keyword>
<evidence type="ECO:0000313" key="6">
    <source>
        <dbReference type="EMBL" id="ALU31021.1"/>
    </source>
</evidence>
<dbReference type="GeneID" id="14552043"/>
<dbReference type="AlphaFoldDB" id="A0A0U3H5W8"/>
<comment type="function">
    <text evidence="4">Component of the A-type ATP synthase that produces ATP from ADP in the presence of a proton gradient across the membrane.</text>
</comment>
<dbReference type="InterPro" id="IPR002699">
    <property type="entry name" value="V_ATPase_D"/>
</dbReference>
<dbReference type="GO" id="GO:0005886">
    <property type="term" value="C:plasma membrane"/>
    <property type="evidence" value="ECO:0007669"/>
    <property type="project" value="UniProtKB-SubCell"/>
</dbReference>